<dbReference type="AlphaFoldDB" id="A0A8C6MMG0"/>
<evidence type="ECO:0000259" key="3">
    <source>
        <dbReference type="PROSITE" id="PS50994"/>
    </source>
</evidence>
<dbReference type="FunFam" id="1.10.340.70:FF:000001">
    <property type="entry name" value="Retrovirus-related Pol polyprotein from transposon gypsy-like Protein"/>
    <property type="match status" value="1"/>
</dbReference>
<dbReference type="InterPro" id="IPR050951">
    <property type="entry name" value="Retrovirus_Pol_polyprotein"/>
</dbReference>
<dbReference type="PANTHER" id="PTHR37984">
    <property type="entry name" value="PROTEIN CBG26694"/>
    <property type="match status" value="1"/>
</dbReference>
<dbReference type="GO" id="GO:0015074">
    <property type="term" value="P:DNA integration"/>
    <property type="evidence" value="ECO:0007669"/>
    <property type="project" value="InterPro"/>
</dbReference>
<protein>
    <recommendedName>
        <fullName evidence="1">Gypsy retrotransposon integrase-like protein 1</fullName>
    </recommendedName>
</protein>
<dbReference type="InterPro" id="IPR041588">
    <property type="entry name" value="Integrase_H2C2"/>
</dbReference>
<dbReference type="Pfam" id="PF17921">
    <property type="entry name" value="Integrase_H2C2"/>
    <property type="match status" value="1"/>
</dbReference>
<dbReference type="InterPro" id="IPR012337">
    <property type="entry name" value="RNaseH-like_sf"/>
</dbReference>
<feature type="domain" description="Integrase catalytic" evidence="3">
    <location>
        <begin position="162"/>
        <end position="333"/>
    </location>
</feature>
<reference evidence="4" key="1">
    <citation type="submission" date="2014-08" db="EMBL/GenBank/DDBJ databases">
        <authorList>
            <person name="Senf B."/>
            <person name="Petzold A."/>
            <person name="Downie B.R."/>
            <person name="Koch P."/>
            <person name="Platzer M."/>
        </authorList>
    </citation>
    <scope>NUCLEOTIDE SEQUENCE [LARGE SCALE GENOMIC DNA]</scope>
    <source>
        <strain evidence="4">GRZ</strain>
    </source>
</reference>
<dbReference type="GO" id="GO:0003676">
    <property type="term" value="F:nucleic acid binding"/>
    <property type="evidence" value="ECO:0007669"/>
    <property type="project" value="InterPro"/>
</dbReference>
<evidence type="ECO:0000313" key="4">
    <source>
        <dbReference type="Ensembl" id="ENSNFUP00015035773.1"/>
    </source>
</evidence>
<name>A0A8C6MMG0_NOTFU</name>
<dbReference type="Gene3D" id="3.30.420.10">
    <property type="entry name" value="Ribonuclease H-like superfamily/Ribonuclease H"/>
    <property type="match status" value="1"/>
</dbReference>
<dbReference type="Gene3D" id="1.10.340.70">
    <property type="match status" value="1"/>
</dbReference>
<dbReference type="PROSITE" id="PS50994">
    <property type="entry name" value="INTEGRASE"/>
    <property type="match status" value="1"/>
</dbReference>
<dbReference type="GeneTree" id="ENSGT01000000214408"/>
<reference evidence="4" key="2">
    <citation type="submission" date="2025-08" db="UniProtKB">
        <authorList>
            <consortium name="Ensembl"/>
        </authorList>
    </citation>
    <scope>IDENTIFICATION</scope>
</reference>
<dbReference type="SUPFAM" id="SSF53098">
    <property type="entry name" value="Ribonuclease H-like"/>
    <property type="match status" value="1"/>
</dbReference>
<organism evidence="4 5">
    <name type="scientific">Nothobranchius furzeri</name>
    <name type="common">Turquoise killifish</name>
    <dbReference type="NCBI Taxonomy" id="105023"/>
    <lineage>
        <taxon>Eukaryota</taxon>
        <taxon>Metazoa</taxon>
        <taxon>Chordata</taxon>
        <taxon>Craniata</taxon>
        <taxon>Vertebrata</taxon>
        <taxon>Euteleostomi</taxon>
        <taxon>Actinopterygii</taxon>
        <taxon>Neopterygii</taxon>
        <taxon>Teleostei</taxon>
        <taxon>Neoteleostei</taxon>
        <taxon>Acanthomorphata</taxon>
        <taxon>Ovalentaria</taxon>
        <taxon>Atherinomorphae</taxon>
        <taxon>Cyprinodontiformes</taxon>
        <taxon>Nothobranchiidae</taxon>
        <taxon>Nothobranchius</taxon>
    </lineage>
</organism>
<feature type="region of interest" description="Disordered" evidence="2">
    <location>
        <begin position="1"/>
        <end position="25"/>
    </location>
</feature>
<dbReference type="InterPro" id="IPR036397">
    <property type="entry name" value="RNaseH_sf"/>
</dbReference>
<keyword evidence="5" id="KW-1185">Reference proteome</keyword>
<evidence type="ECO:0000256" key="1">
    <source>
        <dbReference type="ARBA" id="ARBA00039658"/>
    </source>
</evidence>
<dbReference type="FunFam" id="3.30.420.10:FF:000032">
    <property type="entry name" value="Retrovirus-related Pol polyprotein from transposon 297-like Protein"/>
    <property type="match status" value="1"/>
</dbReference>
<reference evidence="4" key="3">
    <citation type="submission" date="2025-09" db="UniProtKB">
        <authorList>
            <consortium name="Ensembl"/>
        </authorList>
    </citation>
    <scope>IDENTIFICATION</scope>
</reference>
<sequence>MGSKRAEEDAGIMEAVEPEQLGPEQNQDPVLGRLKQWVEAGQWPAWGIVAALDPDTKALYSQWVNIRCHGGVLCLQWQAPATQRDILQLLVPRHLQLKVLRMVHGSVGAGHFGVAKKLQSLCSRFYWPGCHQDVELYVHCCDACTAKNGPTQHSHAPLQQYQVGAPMERAGVDVLGQFPVTEQGNRYILVAMDYFIKWLEAYAIPDQSAITTAERLVTKMFYRFGAPNELHCDQGRNYEAEVFSEACRRLGIKKTRTTPPHPQSDGLVERFNRTLATQLTNLVDKQQRDRNLHLPLTLWAYRTVVQESTCCTPAALMFGHEMHTPVDLVFGPPPELERPAGSGVRYFCELKERLQVSHELAREALAGERQKRAYDSPCQGRDFASGDKVWVFCLDRKKGQSPKLTSQ</sequence>
<proteinExistence type="predicted"/>
<dbReference type="Pfam" id="PF00665">
    <property type="entry name" value="rve"/>
    <property type="match status" value="1"/>
</dbReference>
<accession>A0A8C6MMG0</accession>
<dbReference type="PANTHER" id="PTHR37984:SF15">
    <property type="entry name" value="INTEGRASE CATALYTIC DOMAIN-CONTAINING PROTEIN"/>
    <property type="match status" value="1"/>
</dbReference>
<dbReference type="Ensembl" id="ENSNFUT00015037355.1">
    <property type="protein sequence ID" value="ENSNFUP00015035773.1"/>
    <property type="gene ID" value="ENSNFUG00015017356.1"/>
</dbReference>
<dbReference type="InterPro" id="IPR001584">
    <property type="entry name" value="Integrase_cat-core"/>
</dbReference>
<evidence type="ECO:0000313" key="5">
    <source>
        <dbReference type="Proteomes" id="UP000694548"/>
    </source>
</evidence>
<evidence type="ECO:0000256" key="2">
    <source>
        <dbReference type="SAM" id="MobiDB-lite"/>
    </source>
</evidence>
<dbReference type="Proteomes" id="UP000694548">
    <property type="component" value="Chromosome sgr14"/>
</dbReference>